<dbReference type="Pfam" id="PF20116">
    <property type="entry name" value="DUF6506"/>
    <property type="match status" value="1"/>
</dbReference>
<organism evidence="1 2">
    <name type="scientific">Gehongia tenuis</name>
    <dbReference type="NCBI Taxonomy" id="2763655"/>
    <lineage>
        <taxon>Bacteria</taxon>
        <taxon>Bacillati</taxon>
        <taxon>Bacillota</taxon>
        <taxon>Clostridia</taxon>
        <taxon>Christensenellales</taxon>
        <taxon>Christensenellaceae</taxon>
        <taxon>Gehongia</taxon>
    </lineage>
</organism>
<gene>
    <name evidence="1" type="ORF">H8696_02035</name>
</gene>
<protein>
    <submittedName>
        <fullName evidence="1">Uncharacterized protein</fullName>
    </submittedName>
</protein>
<proteinExistence type="predicted"/>
<keyword evidence="2" id="KW-1185">Reference proteome</keyword>
<dbReference type="EMBL" id="JACRSR010000001">
    <property type="protein sequence ID" value="MBC8530628.1"/>
    <property type="molecule type" value="Genomic_DNA"/>
</dbReference>
<evidence type="ECO:0000313" key="1">
    <source>
        <dbReference type="EMBL" id="MBC8530628.1"/>
    </source>
</evidence>
<dbReference type="AlphaFoldDB" id="A0A926HNX8"/>
<accession>A0A926HNX8</accession>
<dbReference type="Proteomes" id="UP000623172">
    <property type="component" value="Unassembled WGS sequence"/>
</dbReference>
<evidence type="ECO:0000313" key="2">
    <source>
        <dbReference type="Proteomes" id="UP000623172"/>
    </source>
</evidence>
<name>A0A926HNX8_9FIRM</name>
<reference evidence="1" key="1">
    <citation type="submission" date="2020-08" db="EMBL/GenBank/DDBJ databases">
        <title>Genome public.</title>
        <authorList>
            <person name="Liu C."/>
            <person name="Sun Q."/>
        </authorList>
    </citation>
    <scope>NUCLEOTIDE SEQUENCE</scope>
    <source>
        <strain evidence="1">NSJ-53</strain>
    </source>
</reference>
<dbReference type="InterPro" id="IPR045441">
    <property type="entry name" value="DUF6506"/>
</dbReference>
<sequence>MNFAFLLMGPYDPKKHRVRFESEGGTALMVGVSSLEEAAGVARELGEAGIDLIEMCGAFGPEGAARVGAAAGERVAVGYVVHDGSQDEKFARLFGE</sequence>
<comment type="caution">
    <text evidence="1">The sequence shown here is derived from an EMBL/GenBank/DDBJ whole genome shotgun (WGS) entry which is preliminary data.</text>
</comment>